<evidence type="ECO:0000256" key="2">
    <source>
        <dbReference type="SAM" id="Phobius"/>
    </source>
</evidence>
<proteinExistence type="predicted"/>
<dbReference type="HOGENOM" id="CLU_073666_0_0_1"/>
<keyword evidence="2" id="KW-0812">Transmembrane</keyword>
<comment type="caution">
    <text evidence="3">The sequence shown here is derived from an EMBL/GenBank/DDBJ whole genome shotgun (WGS) entry which is preliminary data.</text>
</comment>
<keyword evidence="2" id="KW-0472">Membrane</keyword>
<dbReference type="EMBL" id="AFRT01003186">
    <property type="protein sequence ID" value="ELU36631.1"/>
    <property type="molecule type" value="Genomic_DNA"/>
</dbReference>
<dbReference type="AlphaFoldDB" id="L8WEK7"/>
<organism evidence="3 4">
    <name type="scientific">Thanatephorus cucumeris (strain AG1-IA)</name>
    <name type="common">Rice sheath blight fungus</name>
    <name type="synonym">Rhizoctonia solani</name>
    <dbReference type="NCBI Taxonomy" id="983506"/>
    <lineage>
        <taxon>Eukaryota</taxon>
        <taxon>Fungi</taxon>
        <taxon>Dikarya</taxon>
        <taxon>Basidiomycota</taxon>
        <taxon>Agaricomycotina</taxon>
        <taxon>Agaricomycetes</taxon>
        <taxon>Cantharellales</taxon>
        <taxon>Ceratobasidiaceae</taxon>
        <taxon>Rhizoctonia</taxon>
        <taxon>Rhizoctonia solani AG-1</taxon>
    </lineage>
</organism>
<evidence type="ECO:0008006" key="5">
    <source>
        <dbReference type="Google" id="ProtNLM"/>
    </source>
</evidence>
<feature type="transmembrane region" description="Helical" evidence="2">
    <location>
        <begin position="109"/>
        <end position="132"/>
    </location>
</feature>
<dbReference type="OrthoDB" id="3242486at2759"/>
<keyword evidence="2" id="KW-1133">Transmembrane helix</keyword>
<sequence>MTTLFVTPTFTMPPPTGSVSYSLYQGSGINTATDLASSALPTQLIFDTRAGGPPVGIGTTGNAATMSVSPIFVGTADVAKSVITISASSIAPIQTAVTEGPIKMPLPSLAIVLIAAGVVAFLLITTLFLIVWCRKRSYRRGLHRRAQSEEFGNAPPAGGVIRKLGPAFEKSASAADPFSDIHASEPPTDTDPFADPEKPTHGHTRTGSDSFLSMRPPRAPYTHQPSASTGSTESSRVRKREMEEARRKDMAALNNLVRALDQKERQAQAEGRDRRSLPPVELFKAALFVFASFFFIPSRRSVRALVQPLYSCSHFFPSPHMDRVHPH</sequence>
<evidence type="ECO:0000313" key="3">
    <source>
        <dbReference type="EMBL" id="ELU36631.1"/>
    </source>
</evidence>
<name>L8WEK7_THACA</name>
<keyword evidence="4" id="KW-1185">Reference proteome</keyword>
<evidence type="ECO:0000256" key="1">
    <source>
        <dbReference type="SAM" id="MobiDB-lite"/>
    </source>
</evidence>
<reference evidence="3 4" key="1">
    <citation type="journal article" date="2013" name="Nat. Commun.">
        <title>The evolution and pathogenic mechanisms of the rice sheath blight pathogen.</title>
        <authorList>
            <person name="Zheng A."/>
            <person name="Lin R."/>
            <person name="Xu L."/>
            <person name="Qin P."/>
            <person name="Tang C."/>
            <person name="Ai P."/>
            <person name="Zhang D."/>
            <person name="Liu Y."/>
            <person name="Sun Z."/>
            <person name="Feng H."/>
            <person name="Wang Y."/>
            <person name="Chen Y."/>
            <person name="Liang X."/>
            <person name="Fu R."/>
            <person name="Li Q."/>
            <person name="Zhang J."/>
            <person name="Yu X."/>
            <person name="Xie Z."/>
            <person name="Ding L."/>
            <person name="Guan P."/>
            <person name="Tang J."/>
            <person name="Liang Y."/>
            <person name="Wang S."/>
            <person name="Deng Q."/>
            <person name="Li S."/>
            <person name="Zhu J."/>
            <person name="Wang L."/>
            <person name="Liu H."/>
            <person name="Li P."/>
        </authorList>
    </citation>
    <scope>NUCLEOTIDE SEQUENCE [LARGE SCALE GENOMIC DNA]</scope>
    <source>
        <strain evidence="4">AG-1 IA</strain>
    </source>
</reference>
<gene>
    <name evidence="3" type="ORF">AG1IA_09339</name>
</gene>
<protein>
    <recommendedName>
        <fullName evidence="5">Transmembrane protein</fullName>
    </recommendedName>
</protein>
<feature type="compositionally biased region" description="Polar residues" evidence="1">
    <location>
        <begin position="223"/>
        <end position="234"/>
    </location>
</feature>
<dbReference type="Proteomes" id="UP000011668">
    <property type="component" value="Unassembled WGS sequence"/>
</dbReference>
<feature type="region of interest" description="Disordered" evidence="1">
    <location>
        <begin position="178"/>
        <end position="244"/>
    </location>
</feature>
<accession>L8WEK7</accession>
<evidence type="ECO:0000313" key="4">
    <source>
        <dbReference type="Proteomes" id="UP000011668"/>
    </source>
</evidence>